<dbReference type="EMBL" id="WKZA01000085">
    <property type="protein sequence ID" value="MSA95951.1"/>
    <property type="molecule type" value="Genomic_DNA"/>
</dbReference>
<feature type="transmembrane region" description="Helical" evidence="8">
    <location>
        <begin position="12"/>
        <end position="36"/>
    </location>
</feature>
<reference evidence="9 10" key="1">
    <citation type="journal article" date="2019" name="Nat. Med.">
        <title>A library of human gut bacterial isolates paired with longitudinal multiomics data enables mechanistic microbiome research.</title>
        <authorList>
            <person name="Poyet M."/>
            <person name="Groussin M."/>
            <person name="Gibbons S.M."/>
            <person name="Avila-Pacheco J."/>
            <person name="Jiang X."/>
            <person name="Kearney S.M."/>
            <person name="Perrotta A.R."/>
            <person name="Berdy B."/>
            <person name="Zhao S."/>
            <person name="Lieberman T.D."/>
            <person name="Swanson P.K."/>
            <person name="Smith M."/>
            <person name="Roesemann S."/>
            <person name="Alexander J.E."/>
            <person name="Rich S.A."/>
            <person name="Livny J."/>
            <person name="Vlamakis H."/>
            <person name="Clish C."/>
            <person name="Bullock K."/>
            <person name="Deik A."/>
            <person name="Scott J."/>
            <person name="Pierce K.A."/>
            <person name="Xavier R.J."/>
            <person name="Alm E.J."/>
        </authorList>
    </citation>
    <scope>NUCLEOTIDE SEQUENCE [LARGE SCALE GENOMIC DNA]</scope>
    <source>
        <strain evidence="9 10">BIOML-A1</strain>
    </source>
</reference>
<feature type="transmembrane region" description="Helical" evidence="8">
    <location>
        <begin position="115"/>
        <end position="134"/>
    </location>
</feature>
<evidence type="ECO:0000256" key="2">
    <source>
        <dbReference type="ARBA" id="ARBA00010145"/>
    </source>
</evidence>
<accession>A0A7K0IDG7</accession>
<evidence type="ECO:0000256" key="8">
    <source>
        <dbReference type="SAM" id="Phobius"/>
    </source>
</evidence>
<keyword evidence="5 8" id="KW-0812">Transmembrane</keyword>
<evidence type="ECO:0000256" key="1">
    <source>
        <dbReference type="ARBA" id="ARBA00004651"/>
    </source>
</evidence>
<evidence type="ECO:0000313" key="9">
    <source>
        <dbReference type="EMBL" id="MSA95951.1"/>
    </source>
</evidence>
<evidence type="ECO:0008006" key="11">
    <source>
        <dbReference type="Google" id="ProtNLM"/>
    </source>
</evidence>
<keyword evidence="4" id="KW-1003">Cell membrane</keyword>
<name>A0A7K0IDG7_9ACTN</name>
<feature type="transmembrane region" description="Helical" evidence="8">
    <location>
        <begin position="180"/>
        <end position="200"/>
    </location>
</feature>
<feature type="transmembrane region" description="Helical" evidence="8">
    <location>
        <begin position="265"/>
        <end position="287"/>
    </location>
</feature>
<gene>
    <name evidence="9" type="ORF">GKG38_12985</name>
</gene>
<keyword evidence="6 8" id="KW-1133">Transmembrane helix</keyword>
<dbReference type="Proteomes" id="UP000462865">
    <property type="component" value="Unassembled WGS sequence"/>
</dbReference>
<proteinExistence type="inferred from homology"/>
<evidence type="ECO:0000256" key="4">
    <source>
        <dbReference type="ARBA" id="ARBA00022475"/>
    </source>
</evidence>
<evidence type="ECO:0000256" key="6">
    <source>
        <dbReference type="ARBA" id="ARBA00022989"/>
    </source>
</evidence>
<comment type="subcellular location">
    <subcellularLocation>
        <location evidence="1">Cell membrane</location>
        <topology evidence="1">Multi-pass membrane protein</topology>
    </subcellularLocation>
</comment>
<evidence type="ECO:0000256" key="5">
    <source>
        <dbReference type="ARBA" id="ARBA00022692"/>
    </source>
</evidence>
<feature type="transmembrane region" description="Helical" evidence="8">
    <location>
        <begin position="79"/>
        <end position="103"/>
    </location>
</feature>
<dbReference type="InterPro" id="IPR038770">
    <property type="entry name" value="Na+/solute_symporter_sf"/>
</dbReference>
<evidence type="ECO:0000256" key="7">
    <source>
        <dbReference type="ARBA" id="ARBA00023136"/>
    </source>
</evidence>
<dbReference type="InterPro" id="IPR004776">
    <property type="entry name" value="Mem_transp_PIN-like"/>
</dbReference>
<dbReference type="GO" id="GO:0055085">
    <property type="term" value="P:transmembrane transport"/>
    <property type="evidence" value="ECO:0007669"/>
    <property type="project" value="InterPro"/>
</dbReference>
<keyword evidence="3" id="KW-0813">Transport</keyword>
<dbReference type="AlphaFoldDB" id="A0A7K0IDG7"/>
<feature type="transmembrane region" description="Helical" evidence="8">
    <location>
        <begin position="294"/>
        <end position="317"/>
    </location>
</feature>
<keyword evidence="7 8" id="KW-0472">Membrane</keyword>
<protein>
    <recommendedName>
        <fullName evidence="11">AEC family transporter</fullName>
    </recommendedName>
</protein>
<comment type="caution">
    <text evidence="9">The sequence shown here is derived from an EMBL/GenBank/DDBJ whole genome shotgun (WGS) entry which is preliminary data.</text>
</comment>
<dbReference type="Pfam" id="PF03547">
    <property type="entry name" value="Mem_trans"/>
    <property type="match status" value="2"/>
</dbReference>
<dbReference type="PANTHER" id="PTHR36838">
    <property type="entry name" value="AUXIN EFFLUX CARRIER FAMILY PROTEIN"/>
    <property type="match status" value="1"/>
</dbReference>
<dbReference type="PANTHER" id="PTHR36838:SF1">
    <property type="entry name" value="SLR1864 PROTEIN"/>
    <property type="match status" value="1"/>
</dbReference>
<feature type="transmembrane region" description="Helical" evidence="8">
    <location>
        <begin position="140"/>
        <end position="159"/>
    </location>
</feature>
<feature type="transmembrane region" description="Helical" evidence="8">
    <location>
        <begin position="206"/>
        <end position="225"/>
    </location>
</feature>
<evidence type="ECO:0000313" key="10">
    <source>
        <dbReference type="Proteomes" id="UP000462865"/>
    </source>
</evidence>
<organism evidence="9 10">
    <name type="scientific">Gordonibacter urolithinfaciens</name>
    <dbReference type="NCBI Taxonomy" id="1335613"/>
    <lineage>
        <taxon>Bacteria</taxon>
        <taxon>Bacillati</taxon>
        <taxon>Actinomycetota</taxon>
        <taxon>Coriobacteriia</taxon>
        <taxon>Eggerthellales</taxon>
        <taxon>Eggerthellaceae</taxon>
        <taxon>Gordonibacter</taxon>
    </lineage>
</organism>
<dbReference type="Gene3D" id="1.20.1530.20">
    <property type="match status" value="1"/>
</dbReference>
<evidence type="ECO:0000256" key="3">
    <source>
        <dbReference type="ARBA" id="ARBA00022448"/>
    </source>
</evidence>
<comment type="similarity">
    <text evidence="2">Belongs to the auxin efflux carrier (TC 2.A.69) family.</text>
</comment>
<feature type="transmembrane region" description="Helical" evidence="8">
    <location>
        <begin position="48"/>
        <end position="67"/>
    </location>
</feature>
<sequence length="319" mass="34526">MPSGEFLARRFNMVFSVVLHQMGVFFLIVIVGMAASRLGVVKRDYLKELASLVSKVFLPALIFYMTYHGTTRQQVLDNVPMIALAAGFYVVVSAIMKALALLLKPKGDRQKVFRFAFIFGNTGFVGIPLLAALYPESGLLYMALFSIVDQLLFWTYGVYLATASDRRARFGLRQLASPNIVAIVLALVFVLAGVQLPGLVMDVLDTVSGATTALCMVYLGCLFYYSNWGVALKAREVYAGIAVKMVLLPVVLGRLLFLTGLPEDMVVSMIVIMALPTMTVVPMVAAAHGNEGEYAAGVTVVTLASCIVTLPFVVLLATG</sequence>
<dbReference type="GO" id="GO:0005886">
    <property type="term" value="C:plasma membrane"/>
    <property type="evidence" value="ECO:0007669"/>
    <property type="project" value="UniProtKB-SubCell"/>
</dbReference>
<feature type="transmembrane region" description="Helical" evidence="8">
    <location>
        <begin position="237"/>
        <end position="259"/>
    </location>
</feature>